<dbReference type="AlphaFoldDB" id="A0A1G6I3X8"/>
<dbReference type="GO" id="GO:0004181">
    <property type="term" value="F:metallocarboxypeptidase activity"/>
    <property type="evidence" value="ECO:0007669"/>
    <property type="project" value="InterPro"/>
</dbReference>
<proteinExistence type="inferred from homology"/>
<dbReference type="PROSITE" id="PS52035">
    <property type="entry name" value="PEPTIDASE_M14"/>
    <property type="match status" value="1"/>
</dbReference>
<dbReference type="EMBL" id="FMYP01000014">
    <property type="protein sequence ID" value="SDC01108.1"/>
    <property type="molecule type" value="Genomic_DNA"/>
</dbReference>
<evidence type="ECO:0000256" key="2">
    <source>
        <dbReference type="PROSITE-ProRule" id="PRU01379"/>
    </source>
</evidence>
<comment type="cofactor">
    <cofactor evidence="1">
        <name>Zn(2+)</name>
        <dbReference type="ChEBI" id="CHEBI:29105"/>
    </cofactor>
</comment>
<organism evidence="4 5">
    <name type="scientific">Williamwhitmania taraxaci</name>
    <dbReference type="NCBI Taxonomy" id="1640674"/>
    <lineage>
        <taxon>Bacteria</taxon>
        <taxon>Pseudomonadati</taxon>
        <taxon>Bacteroidota</taxon>
        <taxon>Bacteroidia</taxon>
        <taxon>Bacteroidales</taxon>
        <taxon>Williamwhitmaniaceae</taxon>
        <taxon>Williamwhitmania</taxon>
    </lineage>
</organism>
<keyword evidence="5" id="KW-1185">Reference proteome</keyword>
<dbReference type="Proteomes" id="UP000199452">
    <property type="component" value="Unassembled WGS sequence"/>
</dbReference>
<dbReference type="RefSeq" id="WP_092436746.1">
    <property type="nucleotide sequence ID" value="NZ_FMYP01000014.1"/>
</dbReference>
<protein>
    <submittedName>
        <fullName evidence="4">Murein tripeptide amidase MpaA</fullName>
    </submittedName>
</protein>
<evidence type="ECO:0000259" key="3">
    <source>
        <dbReference type="PROSITE" id="PS52035"/>
    </source>
</evidence>
<feature type="active site" description="Proton donor/acceptor" evidence="2">
    <location>
        <position position="335"/>
    </location>
</feature>
<comment type="similarity">
    <text evidence="2">Belongs to the peptidase M14 family.</text>
</comment>
<dbReference type="Gene3D" id="2.60.40.3120">
    <property type="match status" value="1"/>
</dbReference>
<accession>A0A1G6I3X8</accession>
<dbReference type="Gene3D" id="3.40.630.10">
    <property type="entry name" value="Zn peptidases"/>
    <property type="match status" value="1"/>
</dbReference>
<dbReference type="PANTHER" id="PTHR12756:SF11">
    <property type="entry name" value="CYTOSOLIC CARBOXYPEPTIDASE 1"/>
    <property type="match status" value="1"/>
</dbReference>
<gene>
    <name evidence="4" type="ORF">SAMN05216323_101447</name>
</gene>
<dbReference type="GO" id="GO:0006508">
    <property type="term" value="P:proteolysis"/>
    <property type="evidence" value="ECO:0007669"/>
    <property type="project" value="InterPro"/>
</dbReference>
<dbReference type="PANTHER" id="PTHR12756">
    <property type="entry name" value="CYTOSOLIC CARBOXYPEPTIDASE"/>
    <property type="match status" value="1"/>
</dbReference>
<name>A0A1G6I3X8_9BACT</name>
<dbReference type="OrthoDB" id="1111523at2"/>
<sequence length="375" mass="42783">MKISTNFDSGNIEVVSLNSHDNIQLRIRKDTQSEFLQWFHFRLIGAQGYPCTIKIINAGETSYPEGWQNYYACASYDRNSWFRVPTTFNGKELTIELTPNENSIYLAYFPPYSYERHLDLVSTAQSEDICVLDTLGQTLEGREIDFLTLGEFSQEKRKIWVVARQHPGETMSEWFVEGLIHRLLDSDDPISRRILEKCVFYIVPNANIDGSIHGNLRTNAAGINLNREWGNPSQMKSPEVFHILKKMDETGVDLFLDIHGDEALPYCFISGIEGIPNYPGRLQMLQERFIEVWEAMNPDFQSKHGYPKNEPGKANLNIGSKAVANRYGCLGLTIELPFKDNANLPDRAFGWSPERSIKMGESVVAVLLQVYKGLR</sequence>
<dbReference type="InterPro" id="IPR050821">
    <property type="entry name" value="Cytosolic_carboxypeptidase"/>
</dbReference>
<reference evidence="4 5" key="1">
    <citation type="submission" date="2016-09" db="EMBL/GenBank/DDBJ databases">
        <authorList>
            <person name="Capua I."/>
            <person name="De Benedictis P."/>
            <person name="Joannis T."/>
            <person name="Lombin L.H."/>
            <person name="Cattoli G."/>
        </authorList>
    </citation>
    <scope>NUCLEOTIDE SEQUENCE [LARGE SCALE GENOMIC DNA]</scope>
    <source>
        <strain evidence="4 5">A7P-90m</strain>
    </source>
</reference>
<dbReference type="InterPro" id="IPR040626">
    <property type="entry name" value="Pepdidase_M14_N"/>
</dbReference>
<feature type="domain" description="Peptidase M14" evidence="3">
    <location>
        <begin position="110"/>
        <end position="374"/>
    </location>
</feature>
<dbReference type="STRING" id="1640674.SAMN05216323_101447"/>
<evidence type="ECO:0000313" key="5">
    <source>
        <dbReference type="Proteomes" id="UP000199452"/>
    </source>
</evidence>
<dbReference type="CDD" id="cd06234">
    <property type="entry name" value="M14_PaCCP-like"/>
    <property type="match status" value="1"/>
</dbReference>
<dbReference type="Pfam" id="PF00246">
    <property type="entry name" value="Peptidase_M14"/>
    <property type="match status" value="1"/>
</dbReference>
<evidence type="ECO:0000256" key="1">
    <source>
        <dbReference type="ARBA" id="ARBA00001947"/>
    </source>
</evidence>
<dbReference type="Pfam" id="PF18027">
    <property type="entry name" value="Pepdidase_M14_N"/>
    <property type="match status" value="1"/>
</dbReference>
<dbReference type="SUPFAM" id="SSF53187">
    <property type="entry name" value="Zn-dependent exopeptidases"/>
    <property type="match status" value="1"/>
</dbReference>
<dbReference type="InterPro" id="IPR000834">
    <property type="entry name" value="Peptidase_M14"/>
</dbReference>
<dbReference type="GO" id="GO:0008270">
    <property type="term" value="F:zinc ion binding"/>
    <property type="evidence" value="ECO:0007669"/>
    <property type="project" value="InterPro"/>
</dbReference>
<evidence type="ECO:0000313" key="4">
    <source>
        <dbReference type="EMBL" id="SDC01108.1"/>
    </source>
</evidence>